<dbReference type="Proteomes" id="UP000494206">
    <property type="component" value="Unassembled WGS sequence"/>
</dbReference>
<dbReference type="EMBL" id="CADEPM010000003">
    <property type="protein sequence ID" value="CAB3403313.1"/>
    <property type="molecule type" value="Genomic_DNA"/>
</dbReference>
<evidence type="ECO:0000313" key="2">
    <source>
        <dbReference type="EMBL" id="CAB3403313.1"/>
    </source>
</evidence>
<evidence type="ECO:0000313" key="3">
    <source>
        <dbReference type="Proteomes" id="UP000494206"/>
    </source>
</evidence>
<dbReference type="AlphaFoldDB" id="A0A8S1EUW9"/>
<keyword evidence="1" id="KW-0472">Membrane</keyword>
<comment type="caution">
    <text evidence="2">The sequence shown here is derived from an EMBL/GenBank/DDBJ whole genome shotgun (WGS) entry which is preliminary data.</text>
</comment>
<feature type="transmembrane region" description="Helical" evidence="1">
    <location>
        <begin position="34"/>
        <end position="55"/>
    </location>
</feature>
<name>A0A8S1EUW9_9PELO</name>
<reference evidence="2 3" key="1">
    <citation type="submission" date="2020-04" db="EMBL/GenBank/DDBJ databases">
        <authorList>
            <person name="Laetsch R D."/>
            <person name="Stevens L."/>
            <person name="Kumar S."/>
            <person name="Blaxter L. M."/>
        </authorList>
    </citation>
    <scope>NUCLEOTIDE SEQUENCE [LARGE SCALE GENOMIC DNA]</scope>
</reference>
<gene>
    <name evidence="2" type="ORF">CBOVIS_LOCUS5810</name>
</gene>
<accession>A0A8S1EUW9</accession>
<keyword evidence="1" id="KW-1133">Transmembrane helix</keyword>
<organism evidence="2 3">
    <name type="scientific">Caenorhabditis bovis</name>
    <dbReference type="NCBI Taxonomy" id="2654633"/>
    <lineage>
        <taxon>Eukaryota</taxon>
        <taxon>Metazoa</taxon>
        <taxon>Ecdysozoa</taxon>
        <taxon>Nematoda</taxon>
        <taxon>Chromadorea</taxon>
        <taxon>Rhabditida</taxon>
        <taxon>Rhabditina</taxon>
        <taxon>Rhabditomorpha</taxon>
        <taxon>Rhabditoidea</taxon>
        <taxon>Rhabditidae</taxon>
        <taxon>Peloderinae</taxon>
        <taxon>Caenorhabditis</taxon>
    </lineage>
</organism>
<protein>
    <submittedName>
        <fullName evidence="2">Uncharacterized protein</fullName>
    </submittedName>
</protein>
<keyword evidence="3" id="KW-1185">Reference proteome</keyword>
<feature type="transmembrane region" description="Helical" evidence="1">
    <location>
        <begin position="123"/>
        <end position="146"/>
    </location>
</feature>
<evidence type="ECO:0000256" key="1">
    <source>
        <dbReference type="SAM" id="Phobius"/>
    </source>
</evidence>
<feature type="transmembrane region" description="Helical" evidence="1">
    <location>
        <begin position="86"/>
        <end position="111"/>
    </location>
</feature>
<sequence length="151" mass="16983">MPESPDIDENRPRKKAGLDLSPIGHEDMVCCFNAGLWIIILCVISILLFCGGFYFQAGYNIYNVLKIAASVVGILSFYIPLLRSKFFSLILLVAWIIICVVDILIMVFGIIDAFKSGRDFGRQMALTLTFGLTHMPIDMFLCFIYCRLARG</sequence>
<feature type="transmembrane region" description="Helical" evidence="1">
    <location>
        <begin position="61"/>
        <end position="79"/>
    </location>
</feature>
<proteinExistence type="predicted"/>
<keyword evidence="1" id="KW-0812">Transmembrane</keyword>